<organism evidence="1 2">
    <name type="scientific">Acinetobacter rudis</name>
    <dbReference type="NCBI Taxonomy" id="632955"/>
    <lineage>
        <taxon>Bacteria</taxon>
        <taxon>Pseudomonadati</taxon>
        <taxon>Pseudomonadota</taxon>
        <taxon>Gammaproteobacteria</taxon>
        <taxon>Moraxellales</taxon>
        <taxon>Moraxellaceae</taxon>
        <taxon>Acinetobacter</taxon>
    </lineage>
</organism>
<comment type="caution">
    <text evidence="1">The sequence shown here is derived from an EMBL/GenBank/DDBJ whole genome shotgun (WGS) entry which is preliminary data.</text>
</comment>
<dbReference type="PROSITE" id="PS51257">
    <property type="entry name" value="PROKAR_LIPOPROTEIN"/>
    <property type="match status" value="1"/>
</dbReference>
<accession>A0AAW8J4Z1</accession>
<reference evidence="1" key="1">
    <citation type="submission" date="2023-08" db="EMBL/GenBank/DDBJ databases">
        <title>Emergence of clinically-relevant ST2 carbapenem-resistant Acinetobacter baumannii strains in hospital sewages in Zhejiang, East of China.</title>
        <authorList>
            <person name="Kaichao C."/>
            <person name="Zhang R."/>
        </authorList>
    </citation>
    <scope>NUCLEOTIDE SEQUENCE</scope>
    <source>
        <strain evidence="1">M-RB-37</strain>
    </source>
</reference>
<dbReference type="Proteomes" id="UP001243844">
    <property type="component" value="Unassembled WGS sequence"/>
</dbReference>
<proteinExistence type="predicted"/>
<evidence type="ECO:0000313" key="2">
    <source>
        <dbReference type="Proteomes" id="UP001243844"/>
    </source>
</evidence>
<sequence length="87" mass="9579">MEKIIFIIMFSLSTVGCTTVSSAMMSDKSLAAETAKQLNTTVDKVTISNRSSSITETKFVATVDGEKFDCQIVLVGKDHCYKRYSVK</sequence>
<protein>
    <recommendedName>
        <fullName evidence="3">Lipoprotein</fullName>
    </recommendedName>
</protein>
<evidence type="ECO:0000313" key="1">
    <source>
        <dbReference type="EMBL" id="MDQ8934305.1"/>
    </source>
</evidence>
<name>A0AAW8J4Z1_9GAMM</name>
<dbReference type="RefSeq" id="WP_308980595.1">
    <property type="nucleotide sequence ID" value="NZ_JAVIDL010000001.1"/>
</dbReference>
<dbReference type="EMBL" id="JAVIDL010000001">
    <property type="protein sequence ID" value="MDQ8934305.1"/>
    <property type="molecule type" value="Genomic_DNA"/>
</dbReference>
<gene>
    <name evidence="1" type="ORF">RFH47_00885</name>
</gene>
<evidence type="ECO:0008006" key="3">
    <source>
        <dbReference type="Google" id="ProtNLM"/>
    </source>
</evidence>
<dbReference type="AlphaFoldDB" id="A0AAW8J4Z1"/>